<keyword evidence="6" id="KW-1185">Reference proteome</keyword>
<evidence type="ECO:0000256" key="4">
    <source>
        <dbReference type="ARBA" id="ARBA00023002"/>
    </source>
</evidence>
<name>A0A0E0GJZ2_ORYNI</name>
<sequence length="158" mass="14941">MASEPIKGSGVPGELECSSSMEEWSTGCDVAIIGSDCGGGVAAAVLAGVGHKVVVIEKGNYFTSRDYTSFEGPSMNQLYKSGGFVTTMNGGGLLLAGSTVGLPQDARVRAQGVGGRARAPAAQAGTGEASVAGTAGCGGGGGGARAVGGGSGGGPGGG</sequence>
<dbReference type="EnsemblPlants" id="ONIVA03G11890.1">
    <property type="protein sequence ID" value="ONIVA03G11890.1"/>
    <property type="gene ID" value="ONIVA03G11890"/>
</dbReference>
<dbReference type="InterPro" id="IPR036188">
    <property type="entry name" value="FAD/NAD-bd_sf"/>
</dbReference>
<accession>A0A0E0GJZ2</accession>
<dbReference type="HOGENOM" id="CLU_1672105_0_0_1"/>
<dbReference type="GO" id="GO:0016491">
    <property type="term" value="F:oxidoreductase activity"/>
    <property type="evidence" value="ECO:0007669"/>
    <property type="project" value="UniProtKB-KW"/>
</dbReference>
<protein>
    <submittedName>
        <fullName evidence="5">Uncharacterized protein</fullName>
    </submittedName>
</protein>
<proteinExistence type="inferred from homology"/>
<comment type="similarity">
    <text evidence="1">Belongs to the GMC oxidoreductase family.</text>
</comment>
<dbReference type="PANTHER" id="PTHR46056">
    <property type="entry name" value="LONG-CHAIN-ALCOHOL OXIDASE"/>
    <property type="match status" value="1"/>
</dbReference>
<keyword evidence="2" id="KW-0285">Flavoprotein</keyword>
<evidence type="ECO:0000256" key="3">
    <source>
        <dbReference type="ARBA" id="ARBA00022827"/>
    </source>
</evidence>
<dbReference type="Gramene" id="ONIVA03G11890.1">
    <property type="protein sequence ID" value="ONIVA03G11890.1"/>
    <property type="gene ID" value="ONIVA03G11890"/>
</dbReference>
<evidence type="ECO:0000313" key="6">
    <source>
        <dbReference type="Proteomes" id="UP000006591"/>
    </source>
</evidence>
<organism evidence="5">
    <name type="scientific">Oryza nivara</name>
    <name type="common">Indian wild rice</name>
    <name type="synonym">Oryza sativa f. spontanea</name>
    <dbReference type="NCBI Taxonomy" id="4536"/>
    <lineage>
        <taxon>Eukaryota</taxon>
        <taxon>Viridiplantae</taxon>
        <taxon>Streptophyta</taxon>
        <taxon>Embryophyta</taxon>
        <taxon>Tracheophyta</taxon>
        <taxon>Spermatophyta</taxon>
        <taxon>Magnoliopsida</taxon>
        <taxon>Liliopsida</taxon>
        <taxon>Poales</taxon>
        <taxon>Poaceae</taxon>
        <taxon>BOP clade</taxon>
        <taxon>Oryzoideae</taxon>
        <taxon>Oryzeae</taxon>
        <taxon>Oryzinae</taxon>
        <taxon>Oryza</taxon>
    </lineage>
</organism>
<keyword evidence="3" id="KW-0274">FAD</keyword>
<dbReference type="SUPFAM" id="SSF51905">
    <property type="entry name" value="FAD/NAD(P)-binding domain"/>
    <property type="match status" value="1"/>
</dbReference>
<evidence type="ECO:0000313" key="5">
    <source>
        <dbReference type="EnsemblPlants" id="ONIVA03G11890.1"/>
    </source>
</evidence>
<dbReference type="PANTHER" id="PTHR46056:SF12">
    <property type="entry name" value="LONG-CHAIN-ALCOHOL OXIDASE"/>
    <property type="match status" value="1"/>
</dbReference>
<dbReference type="AlphaFoldDB" id="A0A0E0GJZ2"/>
<dbReference type="Gene3D" id="3.50.50.60">
    <property type="entry name" value="FAD/NAD(P)-binding domain"/>
    <property type="match status" value="1"/>
</dbReference>
<keyword evidence="4" id="KW-0560">Oxidoreductase</keyword>
<dbReference type="Proteomes" id="UP000006591">
    <property type="component" value="Chromosome 3"/>
</dbReference>
<reference evidence="5" key="1">
    <citation type="submission" date="2015-04" db="UniProtKB">
        <authorList>
            <consortium name="EnsemblPlants"/>
        </authorList>
    </citation>
    <scope>IDENTIFICATION</scope>
    <source>
        <strain evidence="5">SL10</strain>
    </source>
</reference>
<evidence type="ECO:0000256" key="2">
    <source>
        <dbReference type="ARBA" id="ARBA00022630"/>
    </source>
</evidence>
<reference evidence="5" key="2">
    <citation type="submission" date="2018-04" db="EMBL/GenBank/DDBJ databases">
        <title>OnivRS2 (Oryza nivara Reference Sequence Version 2).</title>
        <authorList>
            <person name="Zhang J."/>
            <person name="Kudrna D."/>
            <person name="Lee S."/>
            <person name="Talag J."/>
            <person name="Rajasekar S."/>
            <person name="Welchert J."/>
            <person name="Hsing Y.-I."/>
            <person name="Wing R.A."/>
        </authorList>
    </citation>
    <scope>NUCLEOTIDE SEQUENCE [LARGE SCALE GENOMIC DNA]</scope>
    <source>
        <strain evidence="5">SL10</strain>
    </source>
</reference>
<evidence type="ECO:0000256" key="1">
    <source>
        <dbReference type="ARBA" id="ARBA00010790"/>
    </source>
</evidence>
<dbReference type="STRING" id="4536.A0A0E0GJZ2"/>